<keyword evidence="3" id="KW-1185">Reference proteome</keyword>
<proteinExistence type="predicted"/>
<reference evidence="2" key="3">
    <citation type="submission" date="2015-02" db="UniProtKB">
        <authorList>
            <consortium name="EnsemblProtists"/>
        </authorList>
    </citation>
    <scope>IDENTIFICATION</scope>
    <source>
        <strain evidence="2">DAOM BR144</strain>
    </source>
</reference>
<feature type="domain" description="Histone deacetylase" evidence="1">
    <location>
        <begin position="53"/>
        <end position="371"/>
    </location>
</feature>
<dbReference type="EnsemblProtists" id="PYU1_T006860">
    <property type="protein sequence ID" value="PYU1_T006860"/>
    <property type="gene ID" value="PYU1_G006846"/>
</dbReference>
<name>K3WPG8_GLOUD</name>
<dbReference type="VEuPathDB" id="FungiDB:PYU1_G006846"/>
<dbReference type="InterPro" id="IPR023696">
    <property type="entry name" value="Ureohydrolase_dom_sf"/>
</dbReference>
<dbReference type="Pfam" id="PF00850">
    <property type="entry name" value="Hist_deacetyl"/>
    <property type="match status" value="1"/>
</dbReference>
<protein>
    <recommendedName>
        <fullName evidence="1">Histone deacetylase domain-containing protein</fullName>
    </recommendedName>
</protein>
<organism evidence="2 3">
    <name type="scientific">Globisporangium ultimum (strain ATCC 200006 / CBS 805.95 / DAOM BR144)</name>
    <name type="common">Pythium ultimum</name>
    <dbReference type="NCBI Taxonomy" id="431595"/>
    <lineage>
        <taxon>Eukaryota</taxon>
        <taxon>Sar</taxon>
        <taxon>Stramenopiles</taxon>
        <taxon>Oomycota</taxon>
        <taxon>Peronosporomycetes</taxon>
        <taxon>Pythiales</taxon>
        <taxon>Pythiaceae</taxon>
        <taxon>Globisporangium</taxon>
    </lineage>
</organism>
<dbReference type="InParanoid" id="K3WPG8"/>
<dbReference type="InterPro" id="IPR037138">
    <property type="entry name" value="His_deacetylse_dom_sf"/>
</dbReference>
<dbReference type="InterPro" id="IPR023801">
    <property type="entry name" value="His_deacetylse_dom"/>
</dbReference>
<evidence type="ECO:0000259" key="1">
    <source>
        <dbReference type="Pfam" id="PF00850"/>
    </source>
</evidence>
<dbReference type="AlphaFoldDB" id="K3WPG8"/>
<dbReference type="Gene3D" id="3.40.800.20">
    <property type="entry name" value="Histone deacetylase domain"/>
    <property type="match status" value="1"/>
</dbReference>
<evidence type="ECO:0000313" key="2">
    <source>
        <dbReference type="EnsemblProtists" id="PYU1_T006860"/>
    </source>
</evidence>
<accession>K3WPG8</accession>
<dbReference type="PANTHER" id="PTHR10625">
    <property type="entry name" value="HISTONE DEACETYLASE HDAC1-RELATED"/>
    <property type="match status" value="1"/>
</dbReference>
<evidence type="ECO:0000313" key="3">
    <source>
        <dbReference type="Proteomes" id="UP000019132"/>
    </source>
</evidence>
<dbReference type="eggNOG" id="KOG1343">
    <property type="taxonomic scope" value="Eukaryota"/>
</dbReference>
<dbReference type="InterPro" id="IPR000286">
    <property type="entry name" value="HDACs"/>
</dbReference>
<dbReference type="GO" id="GO:0004407">
    <property type="term" value="F:histone deacetylase activity"/>
    <property type="evidence" value="ECO:0007669"/>
    <property type="project" value="TreeGrafter"/>
</dbReference>
<dbReference type="Proteomes" id="UP000019132">
    <property type="component" value="Unassembled WGS sequence"/>
</dbReference>
<dbReference type="GO" id="GO:0040029">
    <property type="term" value="P:epigenetic regulation of gene expression"/>
    <property type="evidence" value="ECO:0007669"/>
    <property type="project" value="TreeGrafter"/>
</dbReference>
<reference evidence="3" key="2">
    <citation type="submission" date="2010-04" db="EMBL/GenBank/DDBJ databases">
        <authorList>
            <person name="Buell R."/>
            <person name="Hamilton J."/>
            <person name="Hostetler J."/>
        </authorList>
    </citation>
    <scope>NUCLEOTIDE SEQUENCE [LARGE SCALE GENOMIC DNA]</scope>
    <source>
        <strain evidence="3">DAOM:BR144</strain>
    </source>
</reference>
<dbReference type="HOGENOM" id="CLU_007727_8_1_1"/>
<dbReference type="CDD" id="cd11599">
    <property type="entry name" value="HDAC_classII_2"/>
    <property type="match status" value="1"/>
</dbReference>
<dbReference type="STRING" id="431595.K3WPG8"/>
<dbReference type="EMBL" id="GL376635">
    <property type="status" value="NOT_ANNOTATED_CDS"/>
    <property type="molecule type" value="Genomic_DNA"/>
</dbReference>
<reference evidence="3" key="1">
    <citation type="journal article" date="2010" name="Genome Biol.">
        <title>Genome sequence of the necrotrophic plant pathogen Pythium ultimum reveals original pathogenicity mechanisms and effector repertoire.</title>
        <authorList>
            <person name="Levesque C.A."/>
            <person name="Brouwer H."/>
            <person name="Cano L."/>
            <person name="Hamilton J.P."/>
            <person name="Holt C."/>
            <person name="Huitema E."/>
            <person name="Raffaele S."/>
            <person name="Robideau G.P."/>
            <person name="Thines M."/>
            <person name="Win J."/>
            <person name="Zerillo M.M."/>
            <person name="Beakes G.W."/>
            <person name="Boore J.L."/>
            <person name="Busam D."/>
            <person name="Dumas B."/>
            <person name="Ferriera S."/>
            <person name="Fuerstenberg S.I."/>
            <person name="Gachon C.M."/>
            <person name="Gaulin E."/>
            <person name="Govers F."/>
            <person name="Grenville-Briggs L."/>
            <person name="Horner N."/>
            <person name="Hostetler J."/>
            <person name="Jiang R.H."/>
            <person name="Johnson J."/>
            <person name="Krajaejun T."/>
            <person name="Lin H."/>
            <person name="Meijer H.J."/>
            <person name="Moore B."/>
            <person name="Morris P."/>
            <person name="Phuntmart V."/>
            <person name="Puiu D."/>
            <person name="Shetty J."/>
            <person name="Stajich J.E."/>
            <person name="Tripathy S."/>
            <person name="Wawra S."/>
            <person name="van West P."/>
            <person name="Whitty B.R."/>
            <person name="Coutinho P.M."/>
            <person name="Henrissat B."/>
            <person name="Martin F."/>
            <person name="Thomas P.D."/>
            <person name="Tyler B.M."/>
            <person name="De Vries R.P."/>
            <person name="Kamoun S."/>
            <person name="Yandell M."/>
            <person name="Tisserat N."/>
            <person name="Buell C.R."/>
        </authorList>
    </citation>
    <scope>NUCLEOTIDE SEQUENCE</scope>
    <source>
        <strain evidence="3">DAOM:BR144</strain>
    </source>
</reference>
<dbReference type="PRINTS" id="PR01270">
    <property type="entry name" value="HDASUPER"/>
</dbReference>
<sequence length="492" mass="54317">MARMQRSQEDEPVDLTTDAVLQASDTPTPRIINGIRTAFFNSALCEGHNIPSHPECVDRVRVVRQRIVADFPAILEVQEIAPISRQRLLLFHTPKHVDAISNIFTSVKSASENSRKKNGGKVHHIDEDTAIAVGSEAAALTAAGSVCEAIDLVMRYTNEENDGSSENSPMMRITNAFCGVRPPGHHAEPHRAMGFCLFNNVGIGACYLLNTFPDVIKRVSIVDFDVHHGNGTQAKFASEDYPNVQYISTHQAPFYPHTGSVHERGVHSNIMNVPLRARTGSTAFRSAFESRVLPAMHAYKPDFVLISAGFDAHVQDPLAELALESDDYYWMTQQIVDVAWKHAQGRVVSVLEGGYHLDALAESAAAHVRALIEGSIAPDLRVLEEQQDRYAIEELASAFESSVTVTADTPHKELHLTVHYNGKDKLLVLKSRSLDALLLQCKQKFNLKASKKKKATQTTNKCSSHSLHDCHGTLITPALLLSLSNDQHLYLR</sequence>
<dbReference type="PANTHER" id="PTHR10625:SF10">
    <property type="entry name" value="HISTONE DEACETYLASE HDAC1"/>
    <property type="match status" value="1"/>
</dbReference>
<dbReference type="SUPFAM" id="SSF52768">
    <property type="entry name" value="Arginase/deacetylase"/>
    <property type="match status" value="1"/>
</dbReference>